<dbReference type="InterPro" id="IPR050351">
    <property type="entry name" value="BphY/WalK/GraS-like"/>
</dbReference>
<dbReference type="InterPro" id="IPR003594">
    <property type="entry name" value="HATPase_dom"/>
</dbReference>
<dbReference type="PANTHER" id="PTHR45453:SF1">
    <property type="entry name" value="PHOSPHATE REGULON SENSOR PROTEIN PHOR"/>
    <property type="match status" value="1"/>
</dbReference>
<protein>
    <recommendedName>
        <fullName evidence="2">histidine kinase</fullName>
        <ecNumber evidence="2">2.7.13.3</ecNumber>
    </recommendedName>
</protein>
<feature type="domain" description="Histidine kinase" evidence="7">
    <location>
        <begin position="131"/>
        <end position="351"/>
    </location>
</feature>
<evidence type="ECO:0000256" key="6">
    <source>
        <dbReference type="ARBA" id="ARBA00023012"/>
    </source>
</evidence>
<dbReference type="EC" id="2.7.13.3" evidence="2"/>
<evidence type="ECO:0000313" key="9">
    <source>
        <dbReference type="Proteomes" id="UP000601789"/>
    </source>
</evidence>
<evidence type="ECO:0000256" key="3">
    <source>
        <dbReference type="ARBA" id="ARBA00022553"/>
    </source>
</evidence>
<proteinExistence type="predicted"/>
<keyword evidence="5 8" id="KW-0418">Kinase</keyword>
<organism evidence="8 9">
    <name type="scientific">Aquamicrobium zhengzhouense</name>
    <dbReference type="NCBI Taxonomy" id="2781738"/>
    <lineage>
        <taxon>Bacteria</taxon>
        <taxon>Pseudomonadati</taxon>
        <taxon>Pseudomonadota</taxon>
        <taxon>Alphaproteobacteria</taxon>
        <taxon>Hyphomicrobiales</taxon>
        <taxon>Phyllobacteriaceae</taxon>
        <taxon>Aquamicrobium</taxon>
    </lineage>
</organism>
<comment type="catalytic activity">
    <reaction evidence="1">
        <text>ATP + protein L-histidine = ADP + protein N-phospho-L-histidine.</text>
        <dbReference type="EC" id="2.7.13.3"/>
    </reaction>
</comment>
<dbReference type="PANTHER" id="PTHR45453">
    <property type="entry name" value="PHOSPHATE REGULON SENSOR PROTEIN PHOR"/>
    <property type="match status" value="1"/>
</dbReference>
<sequence length="351" mass="38900">MKSQMGRAADVIDILAARELANVLPDPVILIDGYGAARYANPAAIASFGTIRVGTLLQHRFRSPEMQQLLMNALRTKSSGEIEYSERVPIERVFLISIQPLQSESGIFLVHFKDQSETRRIDRMRADFIANASHELRTPLASISGFIETLRGPAKDDAKARENFLQIMQAQTARMARLIDDLLSLSRIEMKPHTRPQQKVELGGLLSGLLETMSHLAKDYNVAINFTPPDAPIVVAGDRDELIQVFSNLLENACKYGQQGERVEVSLKVGRGTGPEATICFRDFGPGIAEEHIPRLTERFYRVDVEKSRVRNGTGLGLAIVKHILTRHAGRLTIHSTPGEGSTFCVHLPLS</sequence>
<dbReference type="InterPro" id="IPR003661">
    <property type="entry name" value="HisK_dim/P_dom"/>
</dbReference>
<dbReference type="SMART" id="SM00388">
    <property type="entry name" value="HisKA"/>
    <property type="match status" value="1"/>
</dbReference>
<dbReference type="InterPro" id="IPR036890">
    <property type="entry name" value="HATPase_C_sf"/>
</dbReference>
<dbReference type="CDD" id="cd00075">
    <property type="entry name" value="HATPase"/>
    <property type="match status" value="1"/>
</dbReference>
<evidence type="ECO:0000256" key="1">
    <source>
        <dbReference type="ARBA" id="ARBA00000085"/>
    </source>
</evidence>
<dbReference type="Gene3D" id="1.10.287.130">
    <property type="match status" value="1"/>
</dbReference>
<dbReference type="Pfam" id="PF02518">
    <property type="entry name" value="HATPase_c"/>
    <property type="match status" value="1"/>
</dbReference>
<evidence type="ECO:0000259" key="7">
    <source>
        <dbReference type="PROSITE" id="PS50109"/>
    </source>
</evidence>
<keyword evidence="4" id="KW-0808">Transferase</keyword>
<dbReference type="InterPro" id="IPR036097">
    <property type="entry name" value="HisK_dim/P_sf"/>
</dbReference>
<evidence type="ECO:0000256" key="2">
    <source>
        <dbReference type="ARBA" id="ARBA00012438"/>
    </source>
</evidence>
<keyword evidence="3" id="KW-0597">Phosphoprotein</keyword>
<name>A0ABS0SCR1_9HYPH</name>
<dbReference type="Gene3D" id="3.30.565.10">
    <property type="entry name" value="Histidine kinase-like ATPase, C-terminal domain"/>
    <property type="match status" value="1"/>
</dbReference>
<evidence type="ECO:0000256" key="4">
    <source>
        <dbReference type="ARBA" id="ARBA00022679"/>
    </source>
</evidence>
<dbReference type="GO" id="GO:0016301">
    <property type="term" value="F:kinase activity"/>
    <property type="evidence" value="ECO:0007669"/>
    <property type="project" value="UniProtKB-KW"/>
</dbReference>
<accession>A0ABS0SCR1</accession>
<keyword evidence="9" id="KW-1185">Reference proteome</keyword>
<keyword evidence="6" id="KW-0902">Two-component regulatory system</keyword>
<dbReference type="InterPro" id="IPR004358">
    <property type="entry name" value="Sig_transdc_His_kin-like_C"/>
</dbReference>
<dbReference type="PROSITE" id="PS50109">
    <property type="entry name" value="HIS_KIN"/>
    <property type="match status" value="1"/>
</dbReference>
<gene>
    <name evidence="8" type="ORF">IOD40_10305</name>
</gene>
<dbReference type="Proteomes" id="UP000601789">
    <property type="component" value="Unassembled WGS sequence"/>
</dbReference>
<dbReference type="PRINTS" id="PR00344">
    <property type="entry name" value="BCTRLSENSOR"/>
</dbReference>
<dbReference type="SMART" id="SM00387">
    <property type="entry name" value="HATPase_c"/>
    <property type="match status" value="1"/>
</dbReference>
<evidence type="ECO:0000256" key="5">
    <source>
        <dbReference type="ARBA" id="ARBA00022777"/>
    </source>
</evidence>
<reference evidence="8 9" key="1">
    <citation type="submission" date="2020-10" db="EMBL/GenBank/DDBJ databases">
        <title>Aquamicrobium zhengzhouensis sp. nov., a exopolysaccharide producing bacterium isolated from farmland soil.</title>
        <authorList>
            <person name="Wang X."/>
        </authorList>
    </citation>
    <scope>NUCLEOTIDE SEQUENCE [LARGE SCALE GENOMIC DNA]</scope>
    <source>
        <strain evidence="9">cd-1</strain>
    </source>
</reference>
<dbReference type="EMBL" id="JADGMQ010000006">
    <property type="protein sequence ID" value="MBI1621052.1"/>
    <property type="molecule type" value="Genomic_DNA"/>
</dbReference>
<dbReference type="RefSeq" id="WP_198476467.1">
    <property type="nucleotide sequence ID" value="NZ_JADGMQ010000006.1"/>
</dbReference>
<dbReference type="SUPFAM" id="SSF47384">
    <property type="entry name" value="Homodimeric domain of signal transducing histidine kinase"/>
    <property type="match status" value="1"/>
</dbReference>
<dbReference type="Pfam" id="PF00512">
    <property type="entry name" value="HisKA"/>
    <property type="match status" value="1"/>
</dbReference>
<dbReference type="SUPFAM" id="SSF55874">
    <property type="entry name" value="ATPase domain of HSP90 chaperone/DNA topoisomerase II/histidine kinase"/>
    <property type="match status" value="1"/>
</dbReference>
<dbReference type="CDD" id="cd00082">
    <property type="entry name" value="HisKA"/>
    <property type="match status" value="1"/>
</dbReference>
<comment type="caution">
    <text evidence="8">The sequence shown here is derived from an EMBL/GenBank/DDBJ whole genome shotgun (WGS) entry which is preliminary data.</text>
</comment>
<dbReference type="InterPro" id="IPR005467">
    <property type="entry name" value="His_kinase_dom"/>
</dbReference>
<evidence type="ECO:0000313" key="8">
    <source>
        <dbReference type="EMBL" id="MBI1621052.1"/>
    </source>
</evidence>